<dbReference type="PANTHER" id="PTHR24184">
    <property type="entry name" value="SI:CH211-189E2.2"/>
    <property type="match status" value="1"/>
</dbReference>
<evidence type="ECO:0000256" key="2">
    <source>
        <dbReference type="SAM" id="Phobius"/>
    </source>
</evidence>
<reference evidence="4 5" key="1">
    <citation type="submission" date="2016-02" db="EMBL/GenBank/DDBJ databases">
        <title>Genome analysis of coral dinoflagellate symbionts highlights evolutionary adaptations to a symbiotic lifestyle.</title>
        <authorList>
            <person name="Aranda M."/>
            <person name="Li Y."/>
            <person name="Liew Y.J."/>
            <person name="Baumgarten S."/>
            <person name="Simakov O."/>
            <person name="Wilson M."/>
            <person name="Piel J."/>
            <person name="Ashoor H."/>
            <person name="Bougouffa S."/>
            <person name="Bajic V.B."/>
            <person name="Ryu T."/>
            <person name="Ravasi T."/>
            <person name="Bayer T."/>
            <person name="Micklem G."/>
            <person name="Kim H."/>
            <person name="Bhak J."/>
            <person name="Lajeunesse T.C."/>
            <person name="Voolstra C.R."/>
        </authorList>
    </citation>
    <scope>NUCLEOTIDE SEQUENCE [LARGE SCALE GENOMIC DNA]</scope>
    <source>
        <strain evidence="4 5">CCMP2467</strain>
    </source>
</reference>
<dbReference type="SMART" id="SM00248">
    <property type="entry name" value="ANK"/>
    <property type="match status" value="7"/>
</dbReference>
<keyword evidence="2" id="KW-0472">Membrane</keyword>
<feature type="repeat" description="ANK" evidence="1">
    <location>
        <begin position="319"/>
        <end position="344"/>
    </location>
</feature>
<dbReference type="Gene3D" id="1.25.40.20">
    <property type="entry name" value="Ankyrin repeat-containing domain"/>
    <property type="match status" value="3"/>
</dbReference>
<dbReference type="Pfam" id="PF12796">
    <property type="entry name" value="Ank_2"/>
    <property type="match status" value="2"/>
</dbReference>
<keyword evidence="5" id="KW-1185">Reference proteome</keyword>
<feature type="repeat" description="ANK" evidence="1">
    <location>
        <begin position="418"/>
        <end position="450"/>
    </location>
</feature>
<feature type="repeat" description="ANK" evidence="1">
    <location>
        <begin position="385"/>
        <end position="417"/>
    </location>
</feature>
<dbReference type="OrthoDB" id="539213at2759"/>
<comment type="caution">
    <text evidence="4">The sequence shown here is derived from an EMBL/GenBank/DDBJ whole genome shotgun (WGS) entry which is preliminary data.</text>
</comment>
<dbReference type="InterPro" id="IPR029071">
    <property type="entry name" value="Ubiquitin-like_domsf"/>
</dbReference>
<feature type="domain" description="Ubiquitin-like" evidence="3">
    <location>
        <begin position="139"/>
        <end position="196"/>
    </location>
</feature>
<feature type="repeat" description="ANK" evidence="1">
    <location>
        <begin position="286"/>
        <end position="318"/>
    </location>
</feature>
<evidence type="ECO:0000256" key="1">
    <source>
        <dbReference type="PROSITE-ProRule" id="PRU00023"/>
    </source>
</evidence>
<dbReference type="SUPFAM" id="SSF48403">
    <property type="entry name" value="Ankyrin repeat"/>
    <property type="match status" value="1"/>
</dbReference>
<gene>
    <name evidence="4" type="primary">ANKRD17</name>
    <name evidence="4" type="ORF">AK812_SmicGene22518</name>
</gene>
<evidence type="ECO:0000313" key="4">
    <source>
        <dbReference type="EMBL" id="OLP95366.1"/>
    </source>
</evidence>
<dbReference type="InterPro" id="IPR002110">
    <property type="entry name" value="Ankyrin_rpt"/>
</dbReference>
<evidence type="ECO:0000313" key="5">
    <source>
        <dbReference type="Proteomes" id="UP000186817"/>
    </source>
</evidence>
<dbReference type="Pfam" id="PF00023">
    <property type="entry name" value="Ank"/>
    <property type="match status" value="1"/>
</dbReference>
<dbReference type="PROSITE" id="PS50053">
    <property type="entry name" value="UBIQUITIN_2"/>
    <property type="match status" value="1"/>
</dbReference>
<dbReference type="SUPFAM" id="SSF54236">
    <property type="entry name" value="Ubiquitin-like"/>
    <property type="match status" value="1"/>
</dbReference>
<accession>A0A1Q9DJN1</accession>
<dbReference type="EMBL" id="LSRX01000505">
    <property type="protein sequence ID" value="OLP95366.1"/>
    <property type="molecule type" value="Genomic_DNA"/>
</dbReference>
<feature type="repeat" description="ANK" evidence="1">
    <location>
        <begin position="352"/>
        <end position="384"/>
    </location>
</feature>
<sequence>MQFSQAVSQIPRSFQTQWRGRGGFRRISYGRFSVYCMMRLARFFIAVGLLYAGVQWLAGTTSITELILNAVALSAVLQIDEMIFSALMPKKIQICIQDLEAIKVRYSKGRSQVESTVLLFAICLLMLWPHSIQSQFRLAMLHVWRPSGQELAAVSAEECKDAVALKEHLRKLYGFPVSLQQLLHEGHLLADDAALAGLRDLQLVLLTISDPSITNEDGRSAAAELRDASRRNRQEVVRFLLEAGADKDGVECDGATSLMLASERGHLEVVRLLLASGATTERPDFSGQTALIRASQRGHVEVARLLLEAGAEKDGRRDDGATALMFASQRCHLEVVRLLLEAGAGKECAGPWTKTALMLASERGHPEVTHLLLEDSAEIDATDSCGNTALMLASGSGNLEVARLLLEAGAAKDCWNHGGATALMLASDGGHLEVVRLLLEHGAAKDFWDGAVLSQIAGITAA</sequence>
<keyword evidence="1" id="KW-0040">ANK repeat</keyword>
<keyword evidence="2" id="KW-0812">Transmembrane</keyword>
<dbReference type="InterPro" id="IPR036770">
    <property type="entry name" value="Ankyrin_rpt-contain_sf"/>
</dbReference>
<dbReference type="Proteomes" id="UP000186817">
    <property type="component" value="Unassembled WGS sequence"/>
</dbReference>
<protein>
    <submittedName>
        <fullName evidence="4">Ankyrin repeat domain-containing protein 17</fullName>
    </submittedName>
</protein>
<organism evidence="4 5">
    <name type="scientific">Symbiodinium microadriaticum</name>
    <name type="common">Dinoflagellate</name>
    <name type="synonym">Zooxanthella microadriatica</name>
    <dbReference type="NCBI Taxonomy" id="2951"/>
    <lineage>
        <taxon>Eukaryota</taxon>
        <taxon>Sar</taxon>
        <taxon>Alveolata</taxon>
        <taxon>Dinophyceae</taxon>
        <taxon>Suessiales</taxon>
        <taxon>Symbiodiniaceae</taxon>
        <taxon>Symbiodinium</taxon>
    </lineage>
</organism>
<feature type="transmembrane region" description="Helical" evidence="2">
    <location>
        <begin position="32"/>
        <end position="54"/>
    </location>
</feature>
<name>A0A1Q9DJN1_SYMMI</name>
<proteinExistence type="predicted"/>
<dbReference type="PANTHER" id="PTHR24184:SF11">
    <property type="entry name" value="ANKYRIN REPEAT AND SOCS BOX CONTAINING 3"/>
    <property type="match status" value="1"/>
</dbReference>
<dbReference type="InterPro" id="IPR000626">
    <property type="entry name" value="Ubiquitin-like_dom"/>
</dbReference>
<dbReference type="PROSITE" id="PS50088">
    <property type="entry name" value="ANK_REPEAT"/>
    <property type="match status" value="6"/>
</dbReference>
<dbReference type="AlphaFoldDB" id="A0A1Q9DJN1"/>
<evidence type="ECO:0000259" key="3">
    <source>
        <dbReference type="PROSITE" id="PS50053"/>
    </source>
</evidence>
<keyword evidence="2" id="KW-1133">Transmembrane helix</keyword>
<dbReference type="PROSITE" id="PS50297">
    <property type="entry name" value="ANK_REP_REGION"/>
    <property type="match status" value="6"/>
</dbReference>
<feature type="repeat" description="ANK" evidence="1">
    <location>
        <begin position="253"/>
        <end position="285"/>
    </location>
</feature>
<dbReference type="CDD" id="cd17039">
    <property type="entry name" value="Ubl_ubiquitin_like"/>
    <property type="match status" value="1"/>
</dbReference>